<keyword evidence="5" id="KW-1185">Reference proteome</keyword>
<evidence type="ECO:0000256" key="2">
    <source>
        <dbReference type="ARBA" id="ARBA00023002"/>
    </source>
</evidence>
<dbReference type="Proteomes" id="UP000198402">
    <property type="component" value="Unassembled WGS sequence"/>
</dbReference>
<dbReference type="EMBL" id="BCMG01000008">
    <property type="protein sequence ID" value="GAX01567.1"/>
    <property type="molecule type" value="Genomic_DNA"/>
</dbReference>
<dbReference type="OrthoDB" id="9798454at2"/>
<reference evidence="4 5" key="1">
    <citation type="submission" date="2015-11" db="EMBL/GenBank/DDBJ databases">
        <title>Draft genome sequences of new species of the genus Lactobacillus isolated from orchardgrass silage.</title>
        <authorList>
            <person name="Tohno M."/>
            <person name="Tanizawa Y."/>
            <person name="Arita M."/>
        </authorList>
    </citation>
    <scope>NUCLEOTIDE SEQUENCE [LARGE SCALE GENOMIC DNA]</scope>
    <source>
        <strain evidence="4 5">IWT126</strain>
    </source>
</reference>
<dbReference type="Pfam" id="PF02525">
    <property type="entry name" value="Flavodoxin_2"/>
    <property type="match status" value="1"/>
</dbReference>
<comment type="caution">
    <text evidence="4">The sequence shown here is derived from an EMBL/GenBank/DDBJ whole genome shotgun (WGS) entry which is preliminary data.</text>
</comment>
<dbReference type="SUPFAM" id="SSF52218">
    <property type="entry name" value="Flavoproteins"/>
    <property type="match status" value="1"/>
</dbReference>
<evidence type="ECO:0000313" key="4">
    <source>
        <dbReference type="EMBL" id="GAX01567.1"/>
    </source>
</evidence>
<proteinExistence type="inferred from homology"/>
<dbReference type="PANTHER" id="PTHR10204:SF34">
    <property type="entry name" value="NAD(P)H DEHYDROGENASE [QUINONE] 1 ISOFORM 1"/>
    <property type="match status" value="1"/>
</dbReference>
<evidence type="ECO:0000313" key="5">
    <source>
        <dbReference type="Proteomes" id="UP000198402"/>
    </source>
</evidence>
<dbReference type="PANTHER" id="PTHR10204">
    <property type="entry name" value="NAD P H OXIDOREDUCTASE-RELATED"/>
    <property type="match status" value="1"/>
</dbReference>
<dbReference type="InterPro" id="IPR051545">
    <property type="entry name" value="NAD(P)H_dehydrogenase_qn"/>
</dbReference>
<evidence type="ECO:0000259" key="3">
    <source>
        <dbReference type="Pfam" id="PF02525"/>
    </source>
</evidence>
<accession>A0A1Z5IIG9</accession>
<sequence>MKTIIYSHPYTGSLNHAIFEGLINKFKANGDQYQVIDLYADHFDPVMTTEQLRLYSAGQTDDQLVLKYQEMLKQTDELIFVFPIWWYDLPAMLKGFIDKVMTLYTAYAENADGMLTGLLTNIRKTTLITTGGQEMKYFELTDSLSINHTFINHILPDIGIAVDSVSWYHYGTVHHAKKDSAAFLAKVIAAV</sequence>
<evidence type="ECO:0000256" key="1">
    <source>
        <dbReference type="ARBA" id="ARBA00006252"/>
    </source>
</evidence>
<dbReference type="STRING" id="1302250.GCA_001313225_02383"/>
<keyword evidence="2" id="KW-0560">Oxidoreductase</keyword>
<dbReference type="AlphaFoldDB" id="A0A1Z5IIG9"/>
<dbReference type="Gene3D" id="3.40.50.360">
    <property type="match status" value="1"/>
</dbReference>
<dbReference type="GO" id="GO:0003955">
    <property type="term" value="F:NAD(P)H dehydrogenase (quinone) activity"/>
    <property type="evidence" value="ECO:0007669"/>
    <property type="project" value="TreeGrafter"/>
</dbReference>
<feature type="domain" description="Flavodoxin-like fold" evidence="3">
    <location>
        <begin position="4"/>
        <end position="160"/>
    </location>
</feature>
<gene>
    <name evidence="4" type="primary">mdaB_3</name>
    <name evidence="4" type="ORF">IWT126_01609</name>
</gene>
<dbReference type="RefSeq" id="WP_054655543.1">
    <property type="nucleotide sequence ID" value="NZ_BBFL01000011.1"/>
</dbReference>
<dbReference type="InterPro" id="IPR029039">
    <property type="entry name" value="Flavoprotein-like_sf"/>
</dbReference>
<name>A0A1Z5IIG9_9LACO</name>
<protein>
    <submittedName>
        <fullName evidence="4">NADPH-quinone reductase</fullName>
    </submittedName>
</protein>
<organism evidence="4 5">
    <name type="scientific">Secundilactobacillus silagei JCM 19001</name>
    <dbReference type="NCBI Taxonomy" id="1302250"/>
    <lineage>
        <taxon>Bacteria</taxon>
        <taxon>Bacillati</taxon>
        <taxon>Bacillota</taxon>
        <taxon>Bacilli</taxon>
        <taxon>Lactobacillales</taxon>
        <taxon>Lactobacillaceae</taxon>
        <taxon>Secundilactobacillus</taxon>
    </lineage>
</organism>
<dbReference type="GO" id="GO:0005829">
    <property type="term" value="C:cytosol"/>
    <property type="evidence" value="ECO:0007669"/>
    <property type="project" value="TreeGrafter"/>
</dbReference>
<comment type="similarity">
    <text evidence="1">Belongs to the NAD(P)H dehydrogenase (quinone) family.</text>
</comment>
<dbReference type="InterPro" id="IPR003680">
    <property type="entry name" value="Flavodoxin_fold"/>
</dbReference>